<evidence type="ECO:0000256" key="2">
    <source>
        <dbReference type="ARBA" id="ARBA00061420"/>
    </source>
</evidence>
<dbReference type="Pfam" id="PF02668">
    <property type="entry name" value="TauD"/>
    <property type="match status" value="1"/>
</dbReference>
<dbReference type="InterPro" id="IPR007817">
    <property type="entry name" value="Isocyanide_synthase_DIT1"/>
</dbReference>
<reference evidence="6" key="1">
    <citation type="journal article" date="2005" name="Nature">
        <title>Sequencing of Aspergillus nidulans and comparative analysis with A. fumigatus and A. oryzae.</title>
        <authorList>
            <person name="Galagan J.E."/>
            <person name="Calvo S.E."/>
            <person name="Cuomo C."/>
            <person name="Ma L.J."/>
            <person name="Wortman J.R."/>
            <person name="Batzoglou S."/>
            <person name="Lee S.I."/>
            <person name="Basturkmen M."/>
            <person name="Spevak C.C."/>
            <person name="Clutterbuck J."/>
            <person name="Kapitonov V."/>
            <person name="Jurka J."/>
            <person name="Scazzocchio C."/>
            <person name="Farman M."/>
            <person name="Butler J."/>
            <person name="Purcell S."/>
            <person name="Harris S."/>
            <person name="Braus G.H."/>
            <person name="Draht O."/>
            <person name="Busch S."/>
            <person name="D'Enfert C."/>
            <person name="Bouchier C."/>
            <person name="Goldman G.H."/>
            <person name="Bell-Pedersen D."/>
            <person name="Griffiths-Jones S."/>
            <person name="Doonan J.H."/>
            <person name="Yu J."/>
            <person name="Vienken K."/>
            <person name="Pain A."/>
            <person name="Freitag M."/>
            <person name="Selker E.U."/>
            <person name="Archer D.B."/>
            <person name="Penalva M.A."/>
            <person name="Oakley B.R."/>
            <person name="Momany M."/>
            <person name="Tanaka T."/>
            <person name="Kumagai T."/>
            <person name="Asai K."/>
            <person name="Machida M."/>
            <person name="Nierman W.C."/>
            <person name="Denning D.W."/>
            <person name="Caddick M."/>
            <person name="Hynes M."/>
            <person name="Paoletti M."/>
            <person name="Fischer R."/>
            <person name="Miller B."/>
            <person name="Dyer P."/>
            <person name="Sachs M.S."/>
            <person name="Osmani S.A."/>
            <person name="Birren B.W."/>
        </authorList>
    </citation>
    <scope>NUCLEOTIDE SEQUENCE [LARGE SCALE GENOMIC DNA]</scope>
    <source>
        <strain evidence="6">FGSC A4 / ATCC 38163 / CBS 112.46 / NRRL 194 / M139</strain>
    </source>
</reference>
<dbReference type="GeneID" id="2875325"/>
<dbReference type="RefSeq" id="XP_660210.1">
    <property type="nucleotide sequence ID" value="XM_655118.1"/>
</dbReference>
<dbReference type="OrthoDB" id="429813at2759"/>
<dbReference type="HOGENOM" id="CLU_015940_0_0_1"/>
<keyword evidence="1" id="KW-0560">Oxidoreductase</keyword>
<dbReference type="FunFam" id="3.60.130.10:FF:000012">
    <property type="entry name" value="Pyoverdine/dityrosine biosynthesis protein, putative (AFU_orthologue AFUA_5G02660)"/>
    <property type="match status" value="1"/>
</dbReference>
<gene>
    <name evidence="5" type="ORF">ANIA_02606</name>
</gene>
<sequence length="661" mass="75032">MSSDFKVHANDNAPIAEQQDVTNAVSPDTENVDKFKNEVEGSEKSTDGPCMETAVKIMQILQSYSVNCKDNGTLWEDLETFLPTITACIEKDEPVRMALPAFPFKSPNSQQKSMGILPDLGEELALNHLNGLCLNIAQVYEHGAEVHIISDGLVYNDLLGVPDEVVWEYGEALRQIAVDHKLQHLRFIRVVDILEHDQCPTDDPKSAKEFYLTHAPCFRRELILRFGDPTFDPRAAIKSDMDVCSTYRGYIRFLSKDLAHRFTSHSKSAKEAAITPIARAMISRGQVFASAIRNQRGSYVRLSIHPSKNSRKLSVPLIPNGQTAGIGHTPWHSSIAVGADGSYCATHADQVRNTHDLIFKDGRPYCFRERSELFDWGSDGLEVTFEHLYPCGLIIRPVVTDDQDPPSIRLIPMRKVRKLSANLSPVILRGFGDTHMEEVFIETATKLGRITTWSENIIVKVRDSGRQDKQNNNVKSNEAMPMHFDGMFRFKHEIDPVTGEEVRVQDIPRYQFFTCQAAAAEDDGFTLFASSRLFMRYLPEPWTVERLEKITWSMENDGFWDAKVYNLPLVIKHPDTGLPSLRWHQPWGSKDTKFSTCDVTIDNDDVRLVALVDKLTYDYRVCKRFSWQVGDALVSDNISMLHTRTAFESGCNRELWRIHCD</sequence>
<protein>
    <submittedName>
        <fullName evidence="5">Pyoverdine/dityrosine biosynthesis protein, putative (AFU_orthologue AFUA_5G02660)</fullName>
    </submittedName>
</protein>
<dbReference type="SUPFAM" id="SSF51197">
    <property type="entry name" value="Clavaminate synthase-like"/>
    <property type="match status" value="1"/>
</dbReference>
<evidence type="ECO:0000256" key="3">
    <source>
        <dbReference type="SAM" id="MobiDB-lite"/>
    </source>
</evidence>
<dbReference type="eggNOG" id="ENOG502RNZ1">
    <property type="taxonomic scope" value="Eukaryota"/>
</dbReference>
<evidence type="ECO:0000313" key="6">
    <source>
        <dbReference type="Proteomes" id="UP000000560"/>
    </source>
</evidence>
<accession>C8VKM6</accession>
<comment type="similarity">
    <text evidence="2">Belongs to the isocyanide synthase family.</text>
</comment>
<feature type="domain" description="TauD/TfdA-like" evidence="4">
    <location>
        <begin position="416"/>
        <end position="658"/>
    </location>
</feature>
<dbReference type="Proteomes" id="UP000000560">
    <property type="component" value="Chromosome VII"/>
</dbReference>
<dbReference type="InParanoid" id="Q5BA24"/>
<dbReference type="PANTHER" id="PTHR37285">
    <property type="entry name" value="SPORE WALL MATURATION PROTEIN DIT1"/>
    <property type="match status" value="1"/>
</dbReference>
<proteinExistence type="inferred from homology"/>
<organism evidence="5 6">
    <name type="scientific">Emericella nidulans (strain FGSC A4 / ATCC 38163 / CBS 112.46 / NRRL 194 / M139)</name>
    <name type="common">Aspergillus nidulans</name>
    <dbReference type="NCBI Taxonomy" id="227321"/>
    <lineage>
        <taxon>Eukaryota</taxon>
        <taxon>Fungi</taxon>
        <taxon>Dikarya</taxon>
        <taxon>Ascomycota</taxon>
        <taxon>Pezizomycotina</taxon>
        <taxon>Eurotiomycetes</taxon>
        <taxon>Eurotiomycetidae</taxon>
        <taxon>Eurotiales</taxon>
        <taxon>Aspergillaceae</taxon>
        <taxon>Aspergillus</taxon>
        <taxon>Aspergillus subgen. Nidulantes</taxon>
    </lineage>
</organism>
<reference evidence="6" key="2">
    <citation type="journal article" date="2009" name="Fungal Genet. Biol.">
        <title>The 2008 update of the Aspergillus nidulans genome annotation: a community effort.</title>
        <authorList>
            <person name="Wortman J.R."/>
            <person name="Gilsenan J.M."/>
            <person name="Joardar V."/>
            <person name="Deegan J."/>
            <person name="Clutterbuck J."/>
            <person name="Andersen M.R."/>
            <person name="Archer D."/>
            <person name="Bencina M."/>
            <person name="Braus G."/>
            <person name="Coutinho P."/>
            <person name="von Dohren H."/>
            <person name="Doonan J."/>
            <person name="Driessen A.J."/>
            <person name="Durek P."/>
            <person name="Espeso E."/>
            <person name="Fekete E."/>
            <person name="Flipphi M."/>
            <person name="Estrada C.G."/>
            <person name="Geysens S."/>
            <person name="Goldman G."/>
            <person name="de Groot P.W."/>
            <person name="Hansen K."/>
            <person name="Harris S.D."/>
            <person name="Heinekamp T."/>
            <person name="Helmstaedt K."/>
            <person name="Henrissat B."/>
            <person name="Hofmann G."/>
            <person name="Homan T."/>
            <person name="Horio T."/>
            <person name="Horiuchi H."/>
            <person name="James S."/>
            <person name="Jones M."/>
            <person name="Karaffa L."/>
            <person name="Karanyi Z."/>
            <person name="Kato M."/>
            <person name="Keller N."/>
            <person name="Kelly D.E."/>
            <person name="Kiel J.A."/>
            <person name="Kim J.M."/>
            <person name="van der Klei I.J."/>
            <person name="Klis F.M."/>
            <person name="Kovalchuk A."/>
            <person name="Krasevec N."/>
            <person name="Kubicek C.P."/>
            <person name="Liu B."/>
            <person name="Maccabe A."/>
            <person name="Meyer V."/>
            <person name="Mirabito P."/>
            <person name="Miskei M."/>
            <person name="Mos M."/>
            <person name="Mullins J."/>
            <person name="Nelson D.R."/>
            <person name="Nielsen J."/>
            <person name="Oakley B.R."/>
            <person name="Osmani S.A."/>
            <person name="Pakula T."/>
            <person name="Paszewski A."/>
            <person name="Paulsen I."/>
            <person name="Pilsyk S."/>
            <person name="Pocsi I."/>
            <person name="Punt P.J."/>
            <person name="Ram A.F."/>
            <person name="Ren Q."/>
            <person name="Robellet X."/>
            <person name="Robson G."/>
            <person name="Seiboth B."/>
            <person name="van Solingen P."/>
            <person name="Specht T."/>
            <person name="Sun J."/>
            <person name="Taheri-Talesh N."/>
            <person name="Takeshita N."/>
            <person name="Ussery D."/>
            <person name="vanKuyk P.A."/>
            <person name="Visser H."/>
            <person name="van de Vondervoort P.J."/>
            <person name="de Vries R.P."/>
            <person name="Walton J."/>
            <person name="Xiang X."/>
            <person name="Xiong Y."/>
            <person name="Zeng A.P."/>
            <person name="Brandt B.W."/>
            <person name="Cornell M.J."/>
            <person name="van den Hondel C.A."/>
            <person name="Visser J."/>
            <person name="Oliver S.G."/>
            <person name="Turner G."/>
        </authorList>
    </citation>
    <scope>GENOME REANNOTATION</scope>
    <source>
        <strain evidence="6">FGSC A4 / ATCC 38163 / CBS 112.46 / NRRL 194 / M139</strain>
    </source>
</reference>
<dbReference type="OMA" id="FEHLYPC"/>
<dbReference type="InterPro" id="IPR042098">
    <property type="entry name" value="TauD-like_sf"/>
</dbReference>
<dbReference type="AlphaFoldDB" id="Q5BA24"/>
<name>Q5BA24_EMENI</name>
<feature type="region of interest" description="Disordered" evidence="3">
    <location>
        <begin position="1"/>
        <end position="29"/>
    </location>
</feature>
<dbReference type="PANTHER" id="PTHR37285:SF6">
    <property type="entry name" value="BIOSYNTHESIS PROTEIN, PUTATIVE (AFU_ORTHOLOGUE AFUA_5G02660)-RELATED"/>
    <property type="match status" value="1"/>
</dbReference>
<feature type="compositionally biased region" description="Polar residues" evidence="3">
    <location>
        <begin position="19"/>
        <end position="29"/>
    </location>
</feature>
<accession>Q5BA24</accession>
<keyword evidence="6" id="KW-1185">Reference proteome</keyword>
<dbReference type="GO" id="GO:0016491">
    <property type="term" value="F:oxidoreductase activity"/>
    <property type="evidence" value="ECO:0007669"/>
    <property type="project" value="UniProtKB-KW"/>
</dbReference>
<evidence type="ECO:0000313" key="5">
    <source>
        <dbReference type="EMBL" id="CBF87187.1"/>
    </source>
</evidence>
<dbReference type="STRING" id="227321.Q5BA24"/>
<dbReference type="KEGG" id="ani:ANIA_02606"/>
<dbReference type="Pfam" id="PF05141">
    <property type="entry name" value="DIT1_PvcA"/>
    <property type="match status" value="1"/>
</dbReference>
<evidence type="ECO:0000259" key="4">
    <source>
        <dbReference type="Pfam" id="PF02668"/>
    </source>
</evidence>
<dbReference type="Gene3D" id="3.60.130.10">
    <property type="entry name" value="Clavaminate synthase-like"/>
    <property type="match status" value="1"/>
</dbReference>
<evidence type="ECO:0000256" key="1">
    <source>
        <dbReference type="ARBA" id="ARBA00023002"/>
    </source>
</evidence>
<dbReference type="EMBL" id="BN001307">
    <property type="protein sequence ID" value="CBF87187.1"/>
    <property type="molecule type" value="Genomic_DNA"/>
</dbReference>
<dbReference type="InterPro" id="IPR003819">
    <property type="entry name" value="TauD/TfdA-like"/>
</dbReference>